<evidence type="ECO:0000256" key="1">
    <source>
        <dbReference type="SAM" id="MobiDB-lite"/>
    </source>
</evidence>
<evidence type="ECO:0000313" key="3">
    <source>
        <dbReference type="EMBL" id="QDO96614.1"/>
    </source>
</evidence>
<dbReference type="KEGG" id="fer:FNB15_04685"/>
<dbReference type="AlphaFoldDB" id="A0A516GYJ9"/>
<feature type="signal peptide" evidence="2">
    <location>
        <begin position="1"/>
        <end position="20"/>
    </location>
</feature>
<sequence length="224" mass="24774">MTAYSWRQAALALLLAAGLAGCTKLHVEPLQATQVFTPQDEWGLVVMGLAAAQKPPANTNFMAMFWQRYDVARQTVIPAPAKDVPLVFNLARGFRHDQTGTDTTIRYGVTRVPPGDYVATDIMVQKIANERTIQEHSRTYGNQDKPVAANFLASDDQLSVAGREVPRITVKPGEIVYVGDFSIDANVFPVKIVRIEQNPARAKEELAKRPNLQGELRSGLRMKD</sequence>
<dbReference type="EMBL" id="CP041636">
    <property type="protein sequence ID" value="QDO96614.1"/>
    <property type="molecule type" value="Genomic_DNA"/>
</dbReference>
<dbReference type="RefSeq" id="WP_144067595.1">
    <property type="nucleotide sequence ID" value="NZ_CP041636.1"/>
</dbReference>
<keyword evidence="4" id="KW-1185">Reference proteome</keyword>
<keyword evidence="2" id="KW-0732">Signal</keyword>
<accession>A0A516GYJ9</accession>
<protein>
    <submittedName>
        <fullName evidence="3">Uncharacterized protein</fullName>
    </submittedName>
</protein>
<feature type="chain" id="PRO_5021745776" evidence="2">
    <location>
        <begin position="21"/>
        <end position="224"/>
    </location>
</feature>
<reference evidence="3 4" key="1">
    <citation type="submission" date="2019-07" db="EMBL/GenBank/DDBJ databases">
        <title>Genome sequencing for Ferrovibrio sp. K5.</title>
        <authorList>
            <person name="Park S.-J."/>
        </authorList>
    </citation>
    <scope>NUCLEOTIDE SEQUENCE [LARGE SCALE GENOMIC DNA]</scope>
    <source>
        <strain evidence="3 4">K5</strain>
    </source>
</reference>
<dbReference type="OrthoDB" id="9150564at2"/>
<name>A0A516GYJ9_9PROT</name>
<evidence type="ECO:0000256" key="2">
    <source>
        <dbReference type="SAM" id="SignalP"/>
    </source>
</evidence>
<dbReference type="PROSITE" id="PS51257">
    <property type="entry name" value="PROKAR_LIPOPROTEIN"/>
    <property type="match status" value="1"/>
</dbReference>
<dbReference type="Proteomes" id="UP000317496">
    <property type="component" value="Chromosome"/>
</dbReference>
<evidence type="ECO:0000313" key="4">
    <source>
        <dbReference type="Proteomes" id="UP000317496"/>
    </source>
</evidence>
<organism evidence="3 4">
    <name type="scientific">Ferrovibrio terrae</name>
    <dbReference type="NCBI Taxonomy" id="2594003"/>
    <lineage>
        <taxon>Bacteria</taxon>
        <taxon>Pseudomonadati</taxon>
        <taxon>Pseudomonadota</taxon>
        <taxon>Alphaproteobacteria</taxon>
        <taxon>Rhodospirillales</taxon>
        <taxon>Rhodospirillaceae</taxon>
        <taxon>Ferrovibrio</taxon>
    </lineage>
</organism>
<feature type="region of interest" description="Disordered" evidence="1">
    <location>
        <begin position="204"/>
        <end position="224"/>
    </location>
</feature>
<gene>
    <name evidence="3" type="ORF">FNB15_04685</name>
</gene>
<proteinExistence type="predicted"/>